<evidence type="ECO:0000313" key="2">
    <source>
        <dbReference type="Proteomes" id="UP000250796"/>
    </source>
</evidence>
<evidence type="ECO:0000313" key="1">
    <source>
        <dbReference type="EMBL" id="SSC13797.1"/>
    </source>
</evidence>
<dbReference type="KEGG" id="minf:MESINF_2357"/>
<dbReference type="Proteomes" id="UP000250796">
    <property type="component" value="Chromosome MESINF"/>
</dbReference>
<sequence>MRVETVVESEVVELFAGTGTCPVCSARSKAVDGWIYGAFYNLLHNEDARFRLKSGGLCREHSRRIVEIAREKSDIGSLPVSVVFKELLIGQLDLIGQGERKLFKKAPSSRSTGSCHLCEVSRESGKRYVIAIAKFFDSEKIRKLYEESSSILCIDHAREIVVSMRTATAEWFVALQKSKVESVVKMLERYIGKHDYRNTSPIGDDRNAWLTASRIIGEARVTGHNE</sequence>
<dbReference type="EMBL" id="LS974202">
    <property type="protein sequence ID" value="SSC13797.1"/>
    <property type="molecule type" value="Genomic_DNA"/>
</dbReference>
<organism evidence="1 2">
    <name type="scientific">Mesotoga infera</name>
    <dbReference type="NCBI Taxonomy" id="1236046"/>
    <lineage>
        <taxon>Bacteria</taxon>
        <taxon>Thermotogati</taxon>
        <taxon>Thermotogota</taxon>
        <taxon>Thermotogae</taxon>
        <taxon>Kosmotogales</taxon>
        <taxon>Kosmotogaceae</taxon>
        <taxon>Mesotoga</taxon>
    </lineage>
</organism>
<protein>
    <submittedName>
        <fullName evidence="1">Uncharacterized protein</fullName>
    </submittedName>
</protein>
<dbReference type="Pfam" id="PF19538">
    <property type="entry name" value="DUF6062"/>
    <property type="match status" value="1"/>
</dbReference>
<accession>A0A7Z7PRT1</accession>
<proteinExistence type="predicted"/>
<dbReference type="AlphaFoldDB" id="A0A7Z7PRT1"/>
<name>A0A7Z7PRT1_9BACT</name>
<reference evidence="1 2" key="1">
    <citation type="submission" date="2017-01" db="EMBL/GenBank/DDBJ databases">
        <authorList>
            <person name="Erauso G."/>
        </authorList>
    </citation>
    <scope>NUCLEOTIDE SEQUENCE [LARGE SCALE GENOMIC DNA]</scope>
    <source>
        <strain evidence="1">MESINF1</strain>
    </source>
</reference>
<dbReference type="InterPro" id="IPR045706">
    <property type="entry name" value="DUF6062"/>
</dbReference>
<dbReference type="RefSeq" id="WP_169699908.1">
    <property type="nucleotide sequence ID" value="NZ_LS974202.1"/>
</dbReference>
<keyword evidence="2" id="KW-1185">Reference proteome</keyword>
<gene>
    <name evidence="1" type="ORF">MESINF_2357</name>
</gene>